<gene>
    <name evidence="1" type="ORF">VIBNI_0059</name>
</gene>
<dbReference type="EMBL" id="FP893246">
    <property type="protein sequence ID" value="CBJ93102.1"/>
    <property type="molecule type" value="Genomic_DNA"/>
</dbReference>
<dbReference type="AlphaFoldDB" id="A0A9P1JL76"/>
<geneLocation type="plasmid" evidence="1">
    <name>VIBNI_pA</name>
</geneLocation>
<dbReference type="InterPro" id="IPR007344">
    <property type="entry name" value="GrpB/CoaE"/>
</dbReference>
<dbReference type="PANTHER" id="PTHR34822">
    <property type="entry name" value="GRPB DOMAIN PROTEIN (AFU_ORTHOLOGUE AFUA_1G01530)"/>
    <property type="match status" value="1"/>
</dbReference>
<reference evidence="1" key="1">
    <citation type="submission" date="2010-02" db="EMBL/GenBank/DDBJ databases">
        <authorList>
            <person name="Genoscope - CEA"/>
        </authorList>
    </citation>
    <scope>NUCLEOTIDE SEQUENCE</scope>
    <source>
        <plasmid evidence="1">VIBNI_pA</plasmid>
    </source>
</reference>
<dbReference type="Gene3D" id="3.30.460.10">
    <property type="entry name" value="Beta Polymerase, domain 2"/>
    <property type="match status" value="1"/>
</dbReference>
<evidence type="ECO:0008006" key="2">
    <source>
        <dbReference type="Google" id="ProtNLM"/>
    </source>
</evidence>
<dbReference type="PANTHER" id="PTHR34822:SF1">
    <property type="entry name" value="GRPB FAMILY PROTEIN"/>
    <property type="match status" value="1"/>
</dbReference>
<proteinExistence type="predicted"/>
<keyword evidence="1" id="KW-0614">Plasmid</keyword>
<accession>A0A9P1JL76</accession>
<dbReference type="SUPFAM" id="SSF81301">
    <property type="entry name" value="Nucleotidyltransferase"/>
    <property type="match status" value="1"/>
</dbReference>
<organism evidence="1">
    <name type="scientific">Vibrio nigripulchritudo</name>
    <dbReference type="NCBI Taxonomy" id="28173"/>
    <lineage>
        <taxon>Bacteria</taxon>
        <taxon>Pseudomonadati</taxon>
        <taxon>Pseudomonadota</taxon>
        <taxon>Gammaproteobacteria</taxon>
        <taxon>Vibrionales</taxon>
        <taxon>Vibrionaceae</taxon>
        <taxon>Vibrio</taxon>
    </lineage>
</organism>
<name>A0A9P1JL76_9VIBR</name>
<evidence type="ECO:0000313" key="1">
    <source>
        <dbReference type="EMBL" id="CBJ93102.1"/>
    </source>
</evidence>
<dbReference type="Pfam" id="PF04229">
    <property type="entry name" value="GrpB"/>
    <property type="match status" value="1"/>
</dbReference>
<dbReference type="InterPro" id="IPR043519">
    <property type="entry name" value="NT_sf"/>
</dbReference>
<sequence length="162" mass="18302">MLGEFMKFYQAETYQGICESLLLQYKPKIQERLPDAVIEHIGASSIPGTISKGDLDIFVGVEPQRLEKAVEILSSLGFQEKADTLRTSELCMLETTAKEDVAIQVVAKGSAFEFFLHFRDRLRSDVSLVKQYNELKVSCEGESQKVYRAKKSAFIERVLSMP</sequence>
<protein>
    <recommendedName>
        <fullName evidence="2">GrpB family protein</fullName>
    </recommendedName>
</protein>